<gene>
    <name evidence="7" type="ORF">OKIOD_LOCUS11022</name>
</gene>
<dbReference type="SMART" id="SM00053">
    <property type="entry name" value="DYNc"/>
    <property type="match status" value="1"/>
</dbReference>
<organism evidence="7 8">
    <name type="scientific">Oikopleura dioica</name>
    <name type="common">Tunicate</name>
    <dbReference type="NCBI Taxonomy" id="34765"/>
    <lineage>
        <taxon>Eukaryota</taxon>
        <taxon>Metazoa</taxon>
        <taxon>Chordata</taxon>
        <taxon>Tunicata</taxon>
        <taxon>Appendicularia</taxon>
        <taxon>Copelata</taxon>
        <taxon>Oikopleuridae</taxon>
        <taxon>Oikopleura</taxon>
    </lineage>
</organism>
<dbReference type="InterPro" id="IPR000375">
    <property type="entry name" value="Dynamin_stalk"/>
</dbReference>
<feature type="domain" description="Dynamin-type G" evidence="6">
    <location>
        <begin position="246"/>
        <end position="520"/>
    </location>
</feature>
<dbReference type="Gene3D" id="1.20.120.1240">
    <property type="entry name" value="Dynamin, middle domain"/>
    <property type="match status" value="1"/>
</dbReference>
<feature type="compositionally biased region" description="Polar residues" evidence="3">
    <location>
        <begin position="751"/>
        <end position="763"/>
    </location>
</feature>
<dbReference type="Proteomes" id="UP001158576">
    <property type="component" value="Chromosome 1"/>
</dbReference>
<feature type="transmembrane region" description="Helical" evidence="4">
    <location>
        <begin position="60"/>
        <end position="82"/>
    </location>
</feature>
<dbReference type="InterPro" id="IPR030381">
    <property type="entry name" value="G_DYNAMIN_dom"/>
</dbReference>
<dbReference type="PANTHER" id="PTHR11566">
    <property type="entry name" value="DYNAMIN"/>
    <property type="match status" value="1"/>
</dbReference>
<dbReference type="InterPro" id="IPR003130">
    <property type="entry name" value="GED"/>
</dbReference>
<evidence type="ECO:0000313" key="7">
    <source>
        <dbReference type="EMBL" id="CAG5105580.1"/>
    </source>
</evidence>
<feature type="domain" description="GED" evidence="5">
    <location>
        <begin position="794"/>
        <end position="885"/>
    </location>
</feature>
<evidence type="ECO:0000256" key="4">
    <source>
        <dbReference type="SAM" id="Phobius"/>
    </source>
</evidence>
<dbReference type="Gene3D" id="3.40.50.300">
    <property type="entry name" value="P-loop containing nucleotide triphosphate hydrolases"/>
    <property type="match status" value="1"/>
</dbReference>
<name>A0ABN7SVR4_OIKDI</name>
<dbReference type="Pfam" id="PF00350">
    <property type="entry name" value="Dynamin_N"/>
    <property type="match status" value="1"/>
</dbReference>
<protein>
    <submittedName>
        <fullName evidence="7">Oidioi.mRNA.OKI2018_I69.chr1.g2257.t1.cds</fullName>
    </submittedName>
</protein>
<evidence type="ECO:0000259" key="5">
    <source>
        <dbReference type="PROSITE" id="PS51388"/>
    </source>
</evidence>
<keyword evidence="2" id="KW-0342">GTP-binding</keyword>
<dbReference type="PRINTS" id="PR00195">
    <property type="entry name" value="DYNAMIN"/>
</dbReference>
<dbReference type="Pfam" id="PF01031">
    <property type="entry name" value="Dynamin_M"/>
    <property type="match status" value="1"/>
</dbReference>
<keyword evidence="8" id="KW-1185">Reference proteome</keyword>
<dbReference type="InterPro" id="IPR020850">
    <property type="entry name" value="GED_dom"/>
</dbReference>
<dbReference type="InterPro" id="IPR045063">
    <property type="entry name" value="Dynamin_N"/>
</dbReference>
<evidence type="ECO:0000259" key="6">
    <source>
        <dbReference type="PROSITE" id="PS51718"/>
    </source>
</evidence>
<proteinExistence type="predicted"/>
<dbReference type="CDD" id="cd08771">
    <property type="entry name" value="DLP_1"/>
    <property type="match status" value="1"/>
</dbReference>
<evidence type="ECO:0000256" key="3">
    <source>
        <dbReference type="SAM" id="MobiDB-lite"/>
    </source>
</evidence>
<keyword evidence="4" id="KW-0472">Membrane</keyword>
<dbReference type="SMART" id="SM00302">
    <property type="entry name" value="GED"/>
    <property type="match status" value="1"/>
</dbReference>
<dbReference type="PANTHER" id="PTHR11566:SF21">
    <property type="entry name" value="DYNAMIN RELATED PROTEIN 1, ISOFORM A"/>
    <property type="match status" value="1"/>
</dbReference>
<dbReference type="PROSITE" id="PS51388">
    <property type="entry name" value="GED"/>
    <property type="match status" value="1"/>
</dbReference>
<dbReference type="EMBL" id="OU015566">
    <property type="protein sequence ID" value="CAG5105580.1"/>
    <property type="molecule type" value="Genomic_DNA"/>
</dbReference>
<dbReference type="SUPFAM" id="SSF52540">
    <property type="entry name" value="P-loop containing nucleoside triphosphate hydrolases"/>
    <property type="match status" value="1"/>
</dbReference>
<evidence type="ECO:0000256" key="1">
    <source>
        <dbReference type="ARBA" id="ARBA00022741"/>
    </source>
</evidence>
<sequence>MSENQRESLLSICVLLDKYFADAFPYYQINYSPVAVGFLSQFLYQSFIMARTARMTMNPALAIMLGFVAILPTTAIMCQYARGALFSRYEENKRRMLHWYIDHMPVQEVKGLLTHCYRVEDRKVANKGLFNEPEGSLDLSIPTEFVLTFPSSPFMLKPSQEFYQSVITHCIDRLVAAGESIEPDPYEVYKDDEGFDYNMPSERPDSRATNGSDASTVPEESRWMETMISMMSKVDDILATVGTTDAVALPQIVAIGSQSSGKSSVLENIVGREFLPRSNGICTRRPLKVELIRTENEEVVDGETYSQWATFLHKPGQIFVDMEEVKMEIIAETERECGSNKAVSAKPISLKYFSPDVLSLTIVDLPGITRVPVGDQPHDIEEQIRNMIMKYIEPKNTLILAVTPANTDFATSDAIDLARRVDPDSQRTLAVVTKVDIMDHGTDAMDILCGRILPVNLGIIGVVCRSQADLNSNKSIEKAFEKERKFFTKKYPSLASRSGTTYLKKRLATLLASHIRDCLPDINMKINILKRQFKHQLAGCGKPIDDPTATILDLLTKFAVDYKAAIDGTGNVVLQELSGGARINYIFHETFGPLGRPQPLGSAHCHKNSTGPRTAVFVPDASFESLVMKQIARLEEPSIRCVELVHEELERIILHCITKEYMRFPKLVERLKEVVSEKIADRMGPTKQFIEDLIQNELAYINTKHPDFADARQQACSNLLGHTTAESYQDARSEVAQHRQLSKMAIENGKETGSISEGPSSASLPPAISDGRGDFTPRTTSKREKMNPKEKRECEVVERLIKTYFFIVRKNIQDSVPKAVMNFLVNNVKDKLNSFLINRLYKAEDAEMLLSESESVAEHRREYQLMLDAYDKASKLLTEVRDSPDYALF</sequence>
<keyword evidence="4" id="KW-0812">Transmembrane</keyword>
<feature type="transmembrane region" description="Helical" evidence="4">
    <location>
        <begin position="29"/>
        <end position="48"/>
    </location>
</feature>
<dbReference type="InterPro" id="IPR022812">
    <property type="entry name" value="Dynamin"/>
</dbReference>
<keyword evidence="4" id="KW-1133">Transmembrane helix</keyword>
<reference evidence="7 8" key="1">
    <citation type="submission" date="2021-04" db="EMBL/GenBank/DDBJ databases">
        <authorList>
            <person name="Bliznina A."/>
        </authorList>
    </citation>
    <scope>NUCLEOTIDE SEQUENCE [LARGE SCALE GENOMIC DNA]</scope>
</reference>
<evidence type="ECO:0000256" key="2">
    <source>
        <dbReference type="ARBA" id="ARBA00023134"/>
    </source>
</evidence>
<feature type="compositionally biased region" description="Basic and acidic residues" evidence="3">
    <location>
        <begin position="771"/>
        <end position="790"/>
    </location>
</feature>
<dbReference type="Pfam" id="PF02212">
    <property type="entry name" value="GED"/>
    <property type="match status" value="1"/>
</dbReference>
<feature type="region of interest" description="Disordered" evidence="3">
    <location>
        <begin position="750"/>
        <end position="790"/>
    </location>
</feature>
<feature type="region of interest" description="Disordered" evidence="3">
    <location>
        <begin position="193"/>
        <end position="219"/>
    </location>
</feature>
<dbReference type="InterPro" id="IPR001401">
    <property type="entry name" value="Dynamin_GTPase"/>
</dbReference>
<accession>A0ABN7SVR4</accession>
<dbReference type="InterPro" id="IPR027417">
    <property type="entry name" value="P-loop_NTPase"/>
</dbReference>
<evidence type="ECO:0000313" key="8">
    <source>
        <dbReference type="Proteomes" id="UP001158576"/>
    </source>
</evidence>
<dbReference type="PROSITE" id="PS51718">
    <property type="entry name" value="G_DYNAMIN_2"/>
    <property type="match status" value="1"/>
</dbReference>
<keyword evidence="1" id="KW-0547">Nucleotide-binding</keyword>